<dbReference type="OrthoDB" id="7165597at2"/>
<protein>
    <recommendedName>
        <fullName evidence="2">Smr domain-containing protein</fullName>
    </recommendedName>
</protein>
<dbReference type="PANTHER" id="PTHR35562:SF2">
    <property type="entry name" value="DNA ENDONUCLEASE SMRA-RELATED"/>
    <property type="match status" value="1"/>
</dbReference>
<sequence>MKRRPRHVSQEEKALWREVTKHDTPLHPPRPAPAAAEPAAAPKPAPKPAKGKPDPLPAFRIGSKARGVAPQDDLQPTLSRRLAQAPLAMDQKAYARLRRGKLEPERRIDLHGMTLSQAHPALTQFILSSQARGLRLVLVITGKGKPGEDEGPIPRPRGVLKHHVPQWLRVAPLSALILQVTEAHAKHGGSGAYYVYLKRHR</sequence>
<dbReference type="InterPro" id="IPR036063">
    <property type="entry name" value="Smr_dom_sf"/>
</dbReference>
<proteinExistence type="predicted"/>
<keyword evidence="4" id="KW-1185">Reference proteome</keyword>
<dbReference type="SMART" id="SM00463">
    <property type="entry name" value="SMR"/>
    <property type="match status" value="1"/>
</dbReference>
<dbReference type="SUPFAM" id="SSF160443">
    <property type="entry name" value="SMR domain-like"/>
    <property type="match status" value="1"/>
</dbReference>
<evidence type="ECO:0000313" key="4">
    <source>
        <dbReference type="Proteomes" id="UP000193409"/>
    </source>
</evidence>
<dbReference type="AlphaFoldDB" id="A0A1Y5RSI2"/>
<name>A0A1Y5RSI2_9RHOB</name>
<reference evidence="3 4" key="1">
    <citation type="submission" date="2017-03" db="EMBL/GenBank/DDBJ databases">
        <authorList>
            <person name="Afonso C.L."/>
            <person name="Miller P.J."/>
            <person name="Scott M.A."/>
            <person name="Spackman E."/>
            <person name="Goraichik I."/>
            <person name="Dimitrov K.M."/>
            <person name="Suarez D.L."/>
            <person name="Swayne D.E."/>
        </authorList>
    </citation>
    <scope>NUCLEOTIDE SEQUENCE [LARGE SCALE GENOMIC DNA]</scope>
    <source>
        <strain evidence="3 4">CECT 7680</strain>
    </source>
</reference>
<dbReference type="PROSITE" id="PS50828">
    <property type="entry name" value="SMR"/>
    <property type="match status" value="1"/>
</dbReference>
<organism evidence="3 4">
    <name type="scientific">Pseudoruegeria aquimaris</name>
    <dbReference type="NCBI Taxonomy" id="393663"/>
    <lineage>
        <taxon>Bacteria</taxon>
        <taxon>Pseudomonadati</taxon>
        <taxon>Pseudomonadota</taxon>
        <taxon>Alphaproteobacteria</taxon>
        <taxon>Rhodobacterales</taxon>
        <taxon>Roseobacteraceae</taxon>
        <taxon>Pseudoruegeria</taxon>
    </lineage>
</organism>
<dbReference type="PANTHER" id="PTHR35562">
    <property type="entry name" value="DNA ENDONUCLEASE SMRA-RELATED"/>
    <property type="match status" value="1"/>
</dbReference>
<dbReference type="InterPro" id="IPR002625">
    <property type="entry name" value="Smr_dom"/>
</dbReference>
<evidence type="ECO:0000313" key="3">
    <source>
        <dbReference type="EMBL" id="SLN24463.1"/>
    </source>
</evidence>
<dbReference type="EMBL" id="FWFQ01000005">
    <property type="protein sequence ID" value="SLN24463.1"/>
    <property type="molecule type" value="Genomic_DNA"/>
</dbReference>
<accession>A0A1Y5RSI2</accession>
<feature type="region of interest" description="Disordered" evidence="1">
    <location>
        <begin position="1"/>
        <end position="60"/>
    </location>
</feature>
<evidence type="ECO:0000256" key="1">
    <source>
        <dbReference type="SAM" id="MobiDB-lite"/>
    </source>
</evidence>
<gene>
    <name evidence="3" type="ORF">PSA7680_01017</name>
</gene>
<dbReference type="Gene3D" id="3.30.1370.110">
    <property type="match status" value="1"/>
</dbReference>
<dbReference type="Pfam" id="PF01713">
    <property type="entry name" value="Smr"/>
    <property type="match status" value="1"/>
</dbReference>
<feature type="compositionally biased region" description="Basic and acidic residues" evidence="1">
    <location>
        <begin position="8"/>
        <end position="25"/>
    </location>
</feature>
<dbReference type="Proteomes" id="UP000193409">
    <property type="component" value="Unassembled WGS sequence"/>
</dbReference>
<evidence type="ECO:0000259" key="2">
    <source>
        <dbReference type="PROSITE" id="PS50828"/>
    </source>
</evidence>
<feature type="domain" description="Smr" evidence="2">
    <location>
        <begin position="108"/>
        <end position="198"/>
    </location>
</feature>